<evidence type="ECO:0000313" key="3">
    <source>
        <dbReference type="EMBL" id="KAJ6057056.1"/>
    </source>
</evidence>
<dbReference type="EMBL" id="JAQJZL010000001">
    <property type="protein sequence ID" value="KAJ6057056.1"/>
    <property type="molecule type" value="Genomic_DNA"/>
</dbReference>
<keyword evidence="4" id="KW-1185">Reference proteome</keyword>
<dbReference type="AlphaFoldDB" id="A0AAD6NE11"/>
<organism evidence="3 4">
    <name type="scientific">Penicillium canescens</name>
    <dbReference type="NCBI Taxonomy" id="5083"/>
    <lineage>
        <taxon>Eukaryota</taxon>
        <taxon>Fungi</taxon>
        <taxon>Dikarya</taxon>
        <taxon>Ascomycota</taxon>
        <taxon>Pezizomycotina</taxon>
        <taxon>Eurotiomycetes</taxon>
        <taxon>Eurotiomycetidae</taxon>
        <taxon>Eurotiales</taxon>
        <taxon>Aspergillaceae</taxon>
        <taxon>Penicillium</taxon>
    </lineage>
</organism>
<evidence type="ECO:0000256" key="2">
    <source>
        <dbReference type="SAM" id="SignalP"/>
    </source>
</evidence>
<feature type="region of interest" description="Disordered" evidence="1">
    <location>
        <begin position="85"/>
        <end position="109"/>
    </location>
</feature>
<feature type="chain" id="PRO_5042222481" description="Extracellular membrane protein CFEM domain-containing protein" evidence="2">
    <location>
        <begin position="17"/>
        <end position="252"/>
    </location>
</feature>
<gene>
    <name evidence="3" type="ORF">N7460_000330</name>
</gene>
<name>A0AAD6NE11_PENCN</name>
<evidence type="ECO:0008006" key="5">
    <source>
        <dbReference type="Google" id="ProtNLM"/>
    </source>
</evidence>
<keyword evidence="2" id="KW-0732">Signal</keyword>
<feature type="signal peptide" evidence="2">
    <location>
        <begin position="1"/>
        <end position="16"/>
    </location>
</feature>
<accession>A0AAD6NE11</accession>
<proteinExistence type="predicted"/>
<evidence type="ECO:0000256" key="1">
    <source>
        <dbReference type="SAM" id="MobiDB-lite"/>
    </source>
</evidence>
<dbReference type="Proteomes" id="UP001219568">
    <property type="component" value="Unassembled WGS sequence"/>
</dbReference>
<comment type="caution">
    <text evidence="3">The sequence shown here is derived from an EMBL/GenBank/DDBJ whole genome shotgun (WGS) entry which is preliminary data.</text>
</comment>
<evidence type="ECO:0000313" key="4">
    <source>
        <dbReference type="Proteomes" id="UP001219568"/>
    </source>
</evidence>
<protein>
    <recommendedName>
        <fullName evidence="5">Extracellular membrane protein CFEM domain-containing protein</fullName>
    </recommendedName>
</protein>
<sequence>MRHFIAASVIIGAAVAQTAKDIIACAEAAISNGDTYSFSNCDGKSAQDCFCSNSDAISSLSPSTASACSGIDINTLIDSLCPSNSTSTSTAASRETHTTPFRHASKPMERVQAPNAHMNMNMERAYAPAEPAVPRVVYVTETRTDCSCKTTPASMAHVSQIPVNVPASSSMSGMIAASSAAPSASYSHGMMVNAASSSVVFGSQASAATPSPSGVDANRFSSFQGAGAKSVSVHGGVAALGVAAVMALMAAL</sequence>
<reference evidence="3" key="2">
    <citation type="submission" date="2023-01" db="EMBL/GenBank/DDBJ databases">
        <authorList>
            <person name="Petersen C."/>
        </authorList>
    </citation>
    <scope>NUCLEOTIDE SEQUENCE</scope>
    <source>
        <strain evidence="3">IBT 15450</strain>
    </source>
</reference>
<reference evidence="3" key="1">
    <citation type="journal article" date="2023" name="IMA Fungus">
        <title>Comparative genomic study of the Penicillium genus elucidates a diverse pangenome and 15 lateral gene transfer events.</title>
        <authorList>
            <person name="Petersen C."/>
            <person name="Sorensen T."/>
            <person name="Nielsen M.R."/>
            <person name="Sondergaard T.E."/>
            <person name="Sorensen J.L."/>
            <person name="Fitzpatrick D.A."/>
            <person name="Frisvad J.C."/>
            <person name="Nielsen K.L."/>
        </authorList>
    </citation>
    <scope>NUCLEOTIDE SEQUENCE</scope>
    <source>
        <strain evidence="3">IBT 15450</strain>
    </source>
</reference>